<dbReference type="InterPro" id="IPR052895">
    <property type="entry name" value="HetReg/Transcr_Mod"/>
</dbReference>
<dbReference type="OrthoDB" id="265717at2759"/>
<dbReference type="PANTHER" id="PTHR24148:SF77">
    <property type="entry name" value="HETEROKARYON INCOMPATIBILITY DOMAIN-CONTAINING PROTEIN"/>
    <property type="match status" value="1"/>
</dbReference>
<proteinExistence type="predicted"/>
<feature type="domain" description="Heterokaryon incompatibility" evidence="1">
    <location>
        <begin position="112"/>
        <end position="276"/>
    </location>
</feature>
<evidence type="ECO:0000259" key="1">
    <source>
        <dbReference type="Pfam" id="PF06985"/>
    </source>
</evidence>
<organism evidence="2 3">
    <name type="scientific">Xylaria hypoxylon</name>
    <dbReference type="NCBI Taxonomy" id="37992"/>
    <lineage>
        <taxon>Eukaryota</taxon>
        <taxon>Fungi</taxon>
        <taxon>Dikarya</taxon>
        <taxon>Ascomycota</taxon>
        <taxon>Pezizomycotina</taxon>
        <taxon>Sordariomycetes</taxon>
        <taxon>Xylariomycetidae</taxon>
        <taxon>Xylariales</taxon>
        <taxon>Xylariaceae</taxon>
        <taxon>Xylaria</taxon>
    </lineage>
</organism>
<dbReference type="Pfam" id="PF26639">
    <property type="entry name" value="Het-6_barrel"/>
    <property type="match status" value="1"/>
</dbReference>
<evidence type="ECO:0000313" key="3">
    <source>
        <dbReference type="Proteomes" id="UP000297716"/>
    </source>
</evidence>
<name>A0A4Z0Z279_9PEZI</name>
<dbReference type="PANTHER" id="PTHR24148">
    <property type="entry name" value="ANKYRIN REPEAT DOMAIN-CONTAINING PROTEIN 39 HOMOLOG-RELATED"/>
    <property type="match status" value="1"/>
</dbReference>
<gene>
    <name evidence="2" type="ORF">E0Z10_g6056</name>
</gene>
<dbReference type="Proteomes" id="UP000297716">
    <property type="component" value="Unassembled WGS sequence"/>
</dbReference>
<evidence type="ECO:0000313" key="2">
    <source>
        <dbReference type="EMBL" id="TGJ82702.1"/>
    </source>
</evidence>
<protein>
    <recommendedName>
        <fullName evidence="1">Heterokaryon incompatibility domain-containing protein</fullName>
    </recommendedName>
</protein>
<dbReference type="AlphaFoldDB" id="A0A4Z0Z279"/>
<dbReference type="EMBL" id="SKBN01000118">
    <property type="protein sequence ID" value="TGJ82702.1"/>
    <property type="molecule type" value="Genomic_DNA"/>
</dbReference>
<comment type="caution">
    <text evidence="2">The sequence shown here is derived from an EMBL/GenBank/DDBJ whole genome shotgun (WGS) entry which is preliminary data.</text>
</comment>
<dbReference type="InterPro" id="IPR010730">
    <property type="entry name" value="HET"/>
</dbReference>
<reference evidence="2 3" key="1">
    <citation type="submission" date="2019-03" db="EMBL/GenBank/DDBJ databases">
        <title>Draft genome sequence of Xylaria hypoxylon DSM 108379, a ubiquitous saprotrophic-parasitic fungi on hardwood.</title>
        <authorList>
            <person name="Buettner E."/>
            <person name="Leonhardt S."/>
            <person name="Gebauer A.M."/>
            <person name="Liers C."/>
            <person name="Hofrichter M."/>
            <person name="Kellner H."/>
        </authorList>
    </citation>
    <scope>NUCLEOTIDE SEQUENCE [LARGE SCALE GENOMIC DNA]</scope>
    <source>
        <strain evidence="2 3">DSM 108379</strain>
    </source>
</reference>
<accession>A0A4Z0Z279</accession>
<keyword evidence="3" id="KW-1185">Reference proteome</keyword>
<dbReference type="Pfam" id="PF06985">
    <property type="entry name" value="HET"/>
    <property type="match status" value="1"/>
</dbReference>
<sequence>MPYTYQPLHGDETRLLTLEPDFGSGDSFSPISCTIQHVSLIPRLEPNQRGFKGDSYVWPEVRSPLDYASIFKGISDPLLQDAIIREKNLQAGTAGEDDDDEKKPFRYEWGDYMTLSYVWGEAEGAQKKSILLNGEPFLVLPNLYSALLQLRRTQRVQQGFKLWIDAICINQEDFVERGKQVGRMREIFASAWHVVIWLGTEADDSTLAVTALRWLAMRSRGPGPLEGLYREGKKIDLSPFFIAWAKAKSAWKEEVYTALFNLLTRPYWQRTWILQEVAMARPDAPVICGERCLSCKDIYDAAVLIKTDENRLGRDIIGSVRPRIGQEWAYEFARDRDLMNLQLEQRPEESSSAAGDADPVGFLSTLLLSRDANVTKEEDRVYGILGLRSVAELVNINPNYGLPLATIYQNFTTQLLSKGDLDILRLVSRVSGKIYGLDTLESLAPGEQSAASAYFKLFKNSLKPPSSRATHIVGKPCNHELPSWTVCWTCRPAPAAQLRGAYCAGGESSILTVPIHSTDKTLVVQGLIFDTIRSLGSFHPSEADARYPETDKESLPMANLYGTLESVQEALWRTLVGNTKAQGGPPSAEGSWLISEPRTWFRHVLGVYTNGFGLAEQMTRNRGLPLCGYTLQQIVLGSTENPGFRQRLQIKSGSGLYSPSEEQWEVFSWAVNSMAWRRLMGTQSGRMGTAPAAAQLGDRIALLLGCSVPMVLREKKDGWVVVGECYVHGVMDGEVLESEKKDISDIKLY</sequence>